<dbReference type="Gene3D" id="1.10.357.10">
    <property type="entry name" value="Tetracycline Repressor, domain 2"/>
    <property type="match status" value="1"/>
</dbReference>
<dbReference type="PROSITE" id="PS50977">
    <property type="entry name" value="HTH_TETR_2"/>
    <property type="match status" value="1"/>
</dbReference>
<gene>
    <name evidence="4" type="ORF">SAMN02745751_03737</name>
</gene>
<dbReference type="PRINTS" id="PR00455">
    <property type="entry name" value="HTHTETR"/>
</dbReference>
<dbReference type="GO" id="GO:0003677">
    <property type="term" value="F:DNA binding"/>
    <property type="evidence" value="ECO:0007669"/>
    <property type="project" value="UniProtKB-UniRule"/>
</dbReference>
<feature type="DNA-binding region" description="H-T-H motif" evidence="2">
    <location>
        <begin position="37"/>
        <end position="56"/>
    </location>
</feature>
<dbReference type="STRING" id="1121476.SAMN02745751_03737"/>
<protein>
    <submittedName>
        <fullName evidence="4">Transcriptional regulator, TetR family</fullName>
    </submittedName>
</protein>
<sequence>MEDNNLTPRQIQAITTRTKIYKTAQKLISEYGFENVKISEICKKSEVSNGAFYHHFQSKYDIIVESFKEGDRYIESQLNDFLKENSSSEERLIELIRLEMNYAKKIGVDLVKQMFKNELQVKQKFLTSEDHLFNSFITNIVIAGQRENEIRSDMTANEISNYIIRFTRGIIYDWCLNEGNFDIVDFSTESFKHFIKIFV</sequence>
<reference evidence="4 5" key="1">
    <citation type="submission" date="2016-11" db="EMBL/GenBank/DDBJ databases">
        <authorList>
            <person name="Jaros S."/>
            <person name="Januszkiewicz K."/>
            <person name="Wedrychowicz H."/>
        </authorList>
    </citation>
    <scope>NUCLEOTIDE SEQUENCE [LARGE SCALE GENOMIC DNA]</scope>
    <source>
        <strain evidence="4 5">DSM 17477</strain>
    </source>
</reference>
<dbReference type="RefSeq" id="WP_073051232.1">
    <property type="nucleotide sequence ID" value="NZ_FQZL01000076.1"/>
</dbReference>
<evidence type="ECO:0000313" key="4">
    <source>
        <dbReference type="EMBL" id="SHJ94033.1"/>
    </source>
</evidence>
<dbReference type="InterPro" id="IPR009057">
    <property type="entry name" value="Homeodomain-like_sf"/>
</dbReference>
<dbReference type="SUPFAM" id="SSF48498">
    <property type="entry name" value="Tetracyclin repressor-like, C-terminal domain"/>
    <property type="match status" value="1"/>
</dbReference>
<dbReference type="SUPFAM" id="SSF46689">
    <property type="entry name" value="Homeodomain-like"/>
    <property type="match status" value="1"/>
</dbReference>
<keyword evidence="5" id="KW-1185">Reference proteome</keyword>
<dbReference type="InterPro" id="IPR050624">
    <property type="entry name" value="HTH-type_Tx_Regulator"/>
</dbReference>
<dbReference type="PANTHER" id="PTHR43479">
    <property type="entry name" value="ACREF/ENVCD OPERON REPRESSOR-RELATED"/>
    <property type="match status" value="1"/>
</dbReference>
<evidence type="ECO:0000256" key="2">
    <source>
        <dbReference type="PROSITE-ProRule" id="PRU00335"/>
    </source>
</evidence>
<accession>A0A1M6NEF6</accession>
<organism evidence="4 5">
    <name type="scientific">Dethiosulfatibacter aminovorans DSM 17477</name>
    <dbReference type="NCBI Taxonomy" id="1121476"/>
    <lineage>
        <taxon>Bacteria</taxon>
        <taxon>Bacillati</taxon>
        <taxon>Bacillota</taxon>
        <taxon>Tissierellia</taxon>
        <taxon>Dethiosulfatibacter</taxon>
    </lineage>
</organism>
<dbReference type="OrthoDB" id="9812484at2"/>
<dbReference type="Pfam" id="PF00440">
    <property type="entry name" value="TetR_N"/>
    <property type="match status" value="1"/>
</dbReference>
<evidence type="ECO:0000313" key="5">
    <source>
        <dbReference type="Proteomes" id="UP000184052"/>
    </source>
</evidence>
<evidence type="ECO:0000259" key="3">
    <source>
        <dbReference type="PROSITE" id="PS50977"/>
    </source>
</evidence>
<proteinExistence type="predicted"/>
<dbReference type="InterPro" id="IPR036271">
    <property type="entry name" value="Tet_transcr_reg_TetR-rel_C_sf"/>
</dbReference>
<dbReference type="Proteomes" id="UP000184052">
    <property type="component" value="Unassembled WGS sequence"/>
</dbReference>
<evidence type="ECO:0000256" key="1">
    <source>
        <dbReference type="ARBA" id="ARBA00023125"/>
    </source>
</evidence>
<dbReference type="EMBL" id="FQZL01000076">
    <property type="protein sequence ID" value="SHJ94033.1"/>
    <property type="molecule type" value="Genomic_DNA"/>
</dbReference>
<feature type="domain" description="HTH tetR-type" evidence="3">
    <location>
        <begin position="14"/>
        <end position="74"/>
    </location>
</feature>
<name>A0A1M6NEF6_9FIRM</name>
<keyword evidence="1 2" id="KW-0238">DNA-binding</keyword>
<dbReference type="AlphaFoldDB" id="A0A1M6NEF6"/>
<dbReference type="PANTHER" id="PTHR43479:SF11">
    <property type="entry name" value="ACREF_ENVCD OPERON REPRESSOR-RELATED"/>
    <property type="match status" value="1"/>
</dbReference>
<dbReference type="InterPro" id="IPR001647">
    <property type="entry name" value="HTH_TetR"/>
</dbReference>